<feature type="transmembrane region" description="Helical" evidence="11">
    <location>
        <begin position="661"/>
        <end position="679"/>
    </location>
</feature>
<gene>
    <name evidence="12" type="ORF">Sjap_004888</name>
</gene>
<dbReference type="PANTHER" id="PTHR13301">
    <property type="entry name" value="X-BOX TRANSCRIPTION FACTOR-RELATED"/>
    <property type="match status" value="1"/>
</dbReference>
<evidence type="ECO:0000256" key="8">
    <source>
        <dbReference type="PIRSR" id="PIRSR605150-1"/>
    </source>
</evidence>
<dbReference type="GO" id="GO:0030244">
    <property type="term" value="P:cellulose biosynthetic process"/>
    <property type="evidence" value="ECO:0007669"/>
    <property type="project" value="InterPro"/>
</dbReference>
<feature type="binding site" evidence="10">
    <location>
        <position position="289"/>
    </location>
    <ligand>
        <name>Mn(2+)</name>
        <dbReference type="ChEBI" id="CHEBI:29035"/>
    </ligand>
</feature>
<protein>
    <recommendedName>
        <fullName evidence="14">Cellulose synthase-like protein G3</fullName>
    </recommendedName>
</protein>
<reference evidence="12 13" key="1">
    <citation type="submission" date="2024-01" db="EMBL/GenBank/DDBJ databases">
        <title>Genome assemblies of Stephania.</title>
        <authorList>
            <person name="Yang L."/>
        </authorList>
    </citation>
    <scope>NUCLEOTIDE SEQUENCE [LARGE SCALE GENOMIC DNA]</scope>
    <source>
        <strain evidence="12">QJT</strain>
        <tissue evidence="12">Leaf</tissue>
    </source>
</reference>
<dbReference type="InterPro" id="IPR029044">
    <property type="entry name" value="Nucleotide-diphossugar_trans"/>
</dbReference>
<feature type="binding site" evidence="9">
    <location>
        <position position="155"/>
    </location>
    <ligand>
        <name>UDP-alpha-D-glucose</name>
        <dbReference type="ChEBI" id="CHEBI:58885"/>
    </ligand>
</feature>
<comment type="caution">
    <text evidence="12">The sequence shown here is derived from an EMBL/GenBank/DDBJ whole genome shotgun (WGS) entry which is preliminary data.</text>
</comment>
<feature type="active site" evidence="8">
    <location>
        <position position="428"/>
    </location>
</feature>
<evidence type="ECO:0000256" key="6">
    <source>
        <dbReference type="ARBA" id="ARBA00023136"/>
    </source>
</evidence>
<evidence type="ECO:0000256" key="4">
    <source>
        <dbReference type="ARBA" id="ARBA00022692"/>
    </source>
</evidence>
<evidence type="ECO:0008006" key="14">
    <source>
        <dbReference type="Google" id="ProtNLM"/>
    </source>
</evidence>
<evidence type="ECO:0000256" key="2">
    <source>
        <dbReference type="ARBA" id="ARBA00022676"/>
    </source>
</evidence>
<dbReference type="EMBL" id="JBBNAE010000002">
    <property type="protein sequence ID" value="KAK9144985.1"/>
    <property type="molecule type" value="Genomic_DNA"/>
</dbReference>
<evidence type="ECO:0000256" key="5">
    <source>
        <dbReference type="ARBA" id="ARBA00022989"/>
    </source>
</evidence>
<keyword evidence="2" id="KW-0328">Glycosyltransferase</keyword>
<dbReference type="Gene3D" id="3.90.550.10">
    <property type="entry name" value="Spore Coat Polysaccharide Biosynthesis Protein SpsA, Chain A"/>
    <property type="match status" value="1"/>
</dbReference>
<feature type="binding site" evidence="9">
    <location>
        <position position="125"/>
    </location>
    <ligand>
        <name>UDP-alpha-D-glucose</name>
        <dbReference type="ChEBI" id="CHEBI:58885"/>
    </ligand>
</feature>
<dbReference type="GO" id="GO:0016760">
    <property type="term" value="F:cellulose synthase (UDP-forming) activity"/>
    <property type="evidence" value="ECO:0007669"/>
    <property type="project" value="InterPro"/>
</dbReference>
<dbReference type="Proteomes" id="UP001417504">
    <property type="component" value="Unassembled WGS sequence"/>
</dbReference>
<comment type="subcellular location">
    <subcellularLocation>
        <location evidence="1">Endomembrane system</location>
        <topology evidence="1">Multi-pass membrane protein</topology>
    </subcellularLocation>
</comment>
<evidence type="ECO:0000256" key="9">
    <source>
        <dbReference type="PIRSR" id="PIRSR605150-2"/>
    </source>
</evidence>
<feature type="transmembrane region" description="Helical" evidence="11">
    <location>
        <begin position="63"/>
        <end position="84"/>
    </location>
</feature>
<feature type="binding site" evidence="10">
    <location>
        <position position="313"/>
    </location>
    <ligand>
        <name>Mn(2+)</name>
        <dbReference type="ChEBI" id="CHEBI:29035"/>
    </ligand>
</feature>
<keyword evidence="4 11" id="KW-0812">Transmembrane</keyword>
<proteinExistence type="predicted"/>
<sequence>MAPTQSSSNSSPPLHTFYVHGRAVPYRLFAAVYSSALLLLFYLQLCKLSNLVNNYNSANSFPAIFLHLSMIFSDFVLAFLWATSQAFRMRPIRRQTFPDNLVKMLDKSGEYPRLDVFICTADPYKEPPLSVVNTALSVMAYEYPMDKISVYVSDDGGSKLTLFAFIEAARFARHWLPFCREKRLVERSPEAYFSNNHCCSSDDEEMKTMYEAMKRKVETIMKRGEVNKEYVTDQHGLNKWRPGFNHQDHPTIIEVLLDGSEDRDIVGHKIPNLVYVSREKSKTSPHHFKAGALNVLTRVSATMTNAPVILNLDCDMYSNDPTTPLQALCFLSEPVKGLELAYVQFPQHFYGINENDTYGNEFKRLCRVNPMGMDGLQGTSYVGTGCFFRRRALFGSPSSQWAAERRELDPEFQIMLLIGFRYGSLVEDYYTGYKLQCEGWKSVFCDPERPAFLGDTPINLHDVLSQSRRWAIGLLEVTFSKYCPLTYGIKSMGILMGLAYTHYAFWPFWSIPITIHAFLTPLAFINGVSTFPKVTDPLFYLYVFLFIGAYAQDLIDFLLTNGTTMQWWSDQRMWLIRGLTSHLFGSIDFSLQKLVLSTLGFNVTNKAVENEQSKRYEQGAFEFGFTSPFFVPLTMAAIVNLMAFVVGVLRVVFLPAKVEEMFVQMFVSGFVMVNCWPIYEGIALRDDKGKMTTKTTVSSILLVGILYYVTYITLRS</sequence>
<evidence type="ECO:0000313" key="13">
    <source>
        <dbReference type="Proteomes" id="UP001417504"/>
    </source>
</evidence>
<dbReference type="SUPFAM" id="SSF53448">
    <property type="entry name" value="Nucleotide-diphospho-sugar transferases"/>
    <property type="match status" value="1"/>
</dbReference>
<feature type="transmembrane region" description="Helical" evidence="11">
    <location>
        <begin position="691"/>
        <end position="714"/>
    </location>
</feature>
<feature type="transmembrane region" description="Helical" evidence="11">
    <location>
        <begin position="24"/>
        <end position="43"/>
    </location>
</feature>
<evidence type="ECO:0000313" key="12">
    <source>
        <dbReference type="EMBL" id="KAK9144985.1"/>
    </source>
</evidence>
<dbReference type="AlphaFoldDB" id="A0AAP0PKM4"/>
<keyword evidence="5 11" id="KW-1133">Transmembrane helix</keyword>
<accession>A0AAP0PKM4</accession>
<evidence type="ECO:0000256" key="7">
    <source>
        <dbReference type="ARBA" id="ARBA00023316"/>
    </source>
</evidence>
<evidence type="ECO:0000256" key="11">
    <source>
        <dbReference type="SAM" id="Phobius"/>
    </source>
</evidence>
<feature type="binding site" evidence="9">
    <location>
        <position position="126"/>
    </location>
    <ligand>
        <name>UDP-alpha-D-glucose</name>
        <dbReference type="ChEBI" id="CHEBI:58885"/>
    </ligand>
</feature>
<feature type="active site" evidence="8">
    <location>
        <position position="155"/>
    </location>
</feature>
<keyword evidence="7" id="KW-0961">Cell wall biogenesis/degradation</keyword>
<dbReference type="GO" id="GO:0071555">
    <property type="term" value="P:cell wall organization"/>
    <property type="evidence" value="ECO:0007669"/>
    <property type="project" value="UniProtKB-KW"/>
</dbReference>
<dbReference type="GO" id="GO:0016020">
    <property type="term" value="C:membrane"/>
    <property type="evidence" value="ECO:0007669"/>
    <property type="project" value="InterPro"/>
</dbReference>
<feature type="transmembrane region" description="Helical" evidence="11">
    <location>
        <begin position="539"/>
        <end position="562"/>
    </location>
</feature>
<dbReference type="InterPro" id="IPR005150">
    <property type="entry name" value="Cellulose_synth"/>
</dbReference>
<evidence type="ECO:0000256" key="10">
    <source>
        <dbReference type="PIRSR" id="PIRSR605150-3"/>
    </source>
</evidence>
<dbReference type="Pfam" id="PF03552">
    <property type="entry name" value="Cellulose_synt"/>
    <property type="match status" value="2"/>
</dbReference>
<dbReference type="GO" id="GO:0012505">
    <property type="term" value="C:endomembrane system"/>
    <property type="evidence" value="ECO:0007669"/>
    <property type="project" value="UniProtKB-SubCell"/>
</dbReference>
<keyword evidence="3" id="KW-0808">Transferase</keyword>
<organism evidence="12 13">
    <name type="scientific">Stephania japonica</name>
    <dbReference type="NCBI Taxonomy" id="461633"/>
    <lineage>
        <taxon>Eukaryota</taxon>
        <taxon>Viridiplantae</taxon>
        <taxon>Streptophyta</taxon>
        <taxon>Embryophyta</taxon>
        <taxon>Tracheophyta</taxon>
        <taxon>Spermatophyta</taxon>
        <taxon>Magnoliopsida</taxon>
        <taxon>Ranunculales</taxon>
        <taxon>Menispermaceae</taxon>
        <taxon>Menispermoideae</taxon>
        <taxon>Cissampelideae</taxon>
        <taxon>Stephania</taxon>
    </lineage>
</organism>
<feature type="transmembrane region" description="Helical" evidence="11">
    <location>
        <begin position="500"/>
        <end position="519"/>
    </location>
</feature>
<dbReference type="FunFam" id="3.90.550.10:FF:000135">
    <property type="entry name" value="Cellulose synthase-like protein G3"/>
    <property type="match status" value="1"/>
</dbReference>
<keyword evidence="13" id="KW-1185">Reference proteome</keyword>
<evidence type="ECO:0000256" key="1">
    <source>
        <dbReference type="ARBA" id="ARBA00004127"/>
    </source>
</evidence>
<keyword evidence="6 11" id="KW-0472">Membrane</keyword>
<evidence type="ECO:0000256" key="3">
    <source>
        <dbReference type="ARBA" id="ARBA00022679"/>
    </source>
</evidence>
<feature type="transmembrane region" description="Helical" evidence="11">
    <location>
        <begin position="629"/>
        <end position="649"/>
    </location>
</feature>
<name>A0AAP0PKM4_9MAGN</name>